<evidence type="ECO:0000256" key="3">
    <source>
        <dbReference type="ARBA" id="ARBA00022989"/>
    </source>
</evidence>
<keyword evidence="8" id="KW-1185">Reference proteome</keyword>
<dbReference type="InterPro" id="IPR036259">
    <property type="entry name" value="MFS_trans_sf"/>
</dbReference>
<dbReference type="GO" id="GO:0005886">
    <property type="term" value="C:plasma membrane"/>
    <property type="evidence" value="ECO:0007669"/>
    <property type="project" value="TreeGrafter"/>
</dbReference>
<accession>A0A1X7RHE7</accession>
<evidence type="ECO:0000256" key="2">
    <source>
        <dbReference type="ARBA" id="ARBA00022692"/>
    </source>
</evidence>
<feature type="transmembrane region" description="Helical" evidence="6">
    <location>
        <begin position="230"/>
        <end position="248"/>
    </location>
</feature>
<evidence type="ECO:0000256" key="1">
    <source>
        <dbReference type="ARBA" id="ARBA00004141"/>
    </source>
</evidence>
<gene>
    <name evidence="7" type="ORF">ZT3D7_G1796</name>
</gene>
<feature type="region of interest" description="Disordered" evidence="5">
    <location>
        <begin position="1"/>
        <end position="39"/>
    </location>
</feature>
<feature type="transmembrane region" description="Helical" evidence="6">
    <location>
        <begin position="477"/>
        <end position="495"/>
    </location>
</feature>
<keyword evidence="3 6" id="KW-1133">Transmembrane helix</keyword>
<dbReference type="AlphaFoldDB" id="A0A1X7RHE7"/>
<evidence type="ECO:0000256" key="6">
    <source>
        <dbReference type="SAM" id="Phobius"/>
    </source>
</evidence>
<feature type="transmembrane region" description="Helical" evidence="6">
    <location>
        <begin position="303"/>
        <end position="320"/>
    </location>
</feature>
<dbReference type="InterPro" id="IPR011701">
    <property type="entry name" value="MFS"/>
</dbReference>
<name>A0A1X7RHE7_ZYMT9</name>
<feature type="transmembrane region" description="Helical" evidence="6">
    <location>
        <begin position="76"/>
        <end position="97"/>
    </location>
</feature>
<dbReference type="GO" id="GO:0022857">
    <property type="term" value="F:transmembrane transporter activity"/>
    <property type="evidence" value="ECO:0007669"/>
    <property type="project" value="InterPro"/>
</dbReference>
<feature type="transmembrane region" description="Helical" evidence="6">
    <location>
        <begin position="162"/>
        <end position="185"/>
    </location>
</feature>
<organism evidence="7 8">
    <name type="scientific">Zymoseptoria tritici (strain ST99CH_3D7)</name>
    <dbReference type="NCBI Taxonomy" id="1276538"/>
    <lineage>
        <taxon>Eukaryota</taxon>
        <taxon>Fungi</taxon>
        <taxon>Dikarya</taxon>
        <taxon>Ascomycota</taxon>
        <taxon>Pezizomycotina</taxon>
        <taxon>Dothideomycetes</taxon>
        <taxon>Dothideomycetidae</taxon>
        <taxon>Mycosphaerellales</taxon>
        <taxon>Mycosphaerellaceae</taxon>
        <taxon>Zymoseptoria</taxon>
    </lineage>
</organism>
<feature type="transmembrane region" description="Helical" evidence="6">
    <location>
        <begin position="340"/>
        <end position="360"/>
    </location>
</feature>
<feature type="compositionally biased region" description="Basic and acidic residues" evidence="5">
    <location>
        <begin position="19"/>
        <end position="29"/>
    </location>
</feature>
<evidence type="ECO:0000313" key="7">
    <source>
        <dbReference type="EMBL" id="SMQ46650.1"/>
    </source>
</evidence>
<protein>
    <recommendedName>
        <fullName evidence="9">Major facilitator superfamily (MFS) profile domain-containing protein</fullName>
    </recommendedName>
</protein>
<dbReference type="PANTHER" id="PTHR23502:SF47">
    <property type="entry name" value="MAJOR FACILITATOR SUPERFAMILY (MFS) PROFILE DOMAIN-CONTAINING PROTEIN-RELATED"/>
    <property type="match status" value="1"/>
</dbReference>
<evidence type="ECO:0000256" key="5">
    <source>
        <dbReference type="SAM" id="MobiDB-lite"/>
    </source>
</evidence>
<evidence type="ECO:0000256" key="4">
    <source>
        <dbReference type="ARBA" id="ARBA00023136"/>
    </source>
</evidence>
<dbReference type="Proteomes" id="UP000215127">
    <property type="component" value="Chromosome 1"/>
</dbReference>
<reference evidence="7 8" key="1">
    <citation type="submission" date="2016-06" db="EMBL/GenBank/DDBJ databases">
        <authorList>
            <person name="Kjaerup R.B."/>
            <person name="Dalgaard T.S."/>
            <person name="Juul-Madsen H.R."/>
        </authorList>
    </citation>
    <scope>NUCLEOTIDE SEQUENCE [LARGE SCALE GENOMIC DNA]</scope>
</reference>
<keyword evidence="4 6" id="KW-0472">Membrane</keyword>
<keyword evidence="2 6" id="KW-0812">Transmembrane</keyword>
<dbReference type="SUPFAM" id="SSF103473">
    <property type="entry name" value="MFS general substrate transporter"/>
    <property type="match status" value="1"/>
</dbReference>
<feature type="transmembrane region" description="Helical" evidence="6">
    <location>
        <begin position="381"/>
        <end position="403"/>
    </location>
</feature>
<sequence length="518" mass="56843">MEFGFSPGLIDTANGTADGENRGHHETKPQHGKAKIQSVRQNDIEASWSGAMPLLHDSHEGSNTNHGIKWLQSIPLCLIAVCMMMAATILDVSMQFATDSFEAPARASVLAAPIFLLGQALGPLFWNWPMRRLGQKACLTFGFTAFVVFQLPIIAARGVATILMLRFFAGLMGCAPLLGIVNLLVDLWEPEDCAITSSVLSTFLIIGPLAGRMIGVFVTESTSLGWRWPSLIISGVSIFVGIVCWLVWSRPADWLRCITRSVRAPQKVCARNKGPDEDAGHQSERLPGYTWTSIRRLILDPPALLVSVHTSYVYSLLFFVTETYPLSFEDNRHWSTGQGVVPLVSVMVGVMFGWTLNFISSYERLMKPLTSKVYTRPETHIQVMAVGAILTPIGLLVAAWTSFPNLSPVAQVMAGTPVGMGIILVFLKGNDFLLEIHDRPDSFTAVNIVLRSALAAMFAGVSRHFYEDLGPQKTGTVMGLVSLVFVAIPILLMNARFKIRKSSDLPTHRTARTRDTGE</sequence>
<feature type="transmembrane region" description="Helical" evidence="6">
    <location>
        <begin position="448"/>
        <end position="465"/>
    </location>
</feature>
<feature type="transmembrane region" description="Helical" evidence="6">
    <location>
        <begin position="409"/>
        <end position="427"/>
    </location>
</feature>
<feature type="transmembrane region" description="Helical" evidence="6">
    <location>
        <begin position="138"/>
        <end position="156"/>
    </location>
</feature>
<feature type="transmembrane region" description="Helical" evidence="6">
    <location>
        <begin position="197"/>
        <end position="218"/>
    </location>
</feature>
<dbReference type="PANTHER" id="PTHR23502">
    <property type="entry name" value="MAJOR FACILITATOR SUPERFAMILY"/>
    <property type="match status" value="1"/>
</dbReference>
<evidence type="ECO:0000313" key="8">
    <source>
        <dbReference type="Proteomes" id="UP000215127"/>
    </source>
</evidence>
<dbReference type="STRING" id="1276538.A0A1X7RHE7"/>
<proteinExistence type="predicted"/>
<feature type="transmembrane region" description="Helical" evidence="6">
    <location>
        <begin position="103"/>
        <end position="126"/>
    </location>
</feature>
<comment type="subcellular location">
    <subcellularLocation>
        <location evidence="1">Membrane</location>
        <topology evidence="1">Multi-pass membrane protein</topology>
    </subcellularLocation>
</comment>
<evidence type="ECO:0008006" key="9">
    <source>
        <dbReference type="Google" id="ProtNLM"/>
    </source>
</evidence>
<dbReference type="EMBL" id="LT853692">
    <property type="protein sequence ID" value="SMQ46650.1"/>
    <property type="molecule type" value="Genomic_DNA"/>
</dbReference>
<dbReference type="Pfam" id="PF07690">
    <property type="entry name" value="MFS_1"/>
    <property type="match status" value="1"/>
</dbReference>
<dbReference type="Gene3D" id="1.20.1250.20">
    <property type="entry name" value="MFS general substrate transporter like domains"/>
    <property type="match status" value="1"/>
</dbReference>